<sequence>MSRATRAMLAIVLAACGGEPSAAIDAGLDAPADAFVPADAAEPIDASHDAASEDEDAQVPSDGGSASPAERWVRAIARAQCGRWPRCGDLASWVAVYADCVPVLERFYGFYGAALERGAAEIDPAREAACIEHLATTCDRVELALAGPPCRDVIVGRAPIGAACGTTVECGRDAHCAHPENSCPGVCTVAADVGDACSLGELHACTRARDHMVECMPDATGTSGTCREIVVSVASVAGDRCGRMGNPESDVQIDRRCTDGLVCAVVGDTQRCVEPLEEGGACAPGRVCGAGLTCSASRCVRAMLVDEGEACDGVARVCPIDRGMRCQAGTCARVTDGAPGAPCGDPTSAECAPALVCDRRVGRCVAPRDAGAACERDIQCASRTCQAGTCAELRCR</sequence>
<feature type="chain" id="PRO_5002511276" evidence="2">
    <location>
        <begin position="23"/>
        <end position="396"/>
    </location>
</feature>
<dbReference type="Proteomes" id="UP000034883">
    <property type="component" value="Chromosome"/>
</dbReference>
<dbReference type="STRING" id="927083.DB32_003922"/>
<accession>A0A0F6W3X6</accession>
<feature type="region of interest" description="Disordered" evidence="1">
    <location>
        <begin position="45"/>
        <end position="68"/>
    </location>
</feature>
<name>A0A0F6W3X6_9BACT</name>
<protein>
    <submittedName>
        <fullName evidence="3">Tryptophan synthase alpha chain</fullName>
    </submittedName>
</protein>
<keyword evidence="2" id="KW-0732">Signal</keyword>
<feature type="signal peptide" evidence="2">
    <location>
        <begin position="1"/>
        <end position="22"/>
    </location>
</feature>
<dbReference type="RefSeq" id="WP_157069179.1">
    <property type="nucleotide sequence ID" value="NZ_CP011125.1"/>
</dbReference>
<organism evidence="3 4">
    <name type="scientific">Sandaracinus amylolyticus</name>
    <dbReference type="NCBI Taxonomy" id="927083"/>
    <lineage>
        <taxon>Bacteria</taxon>
        <taxon>Pseudomonadati</taxon>
        <taxon>Myxococcota</taxon>
        <taxon>Polyangia</taxon>
        <taxon>Polyangiales</taxon>
        <taxon>Sandaracinaceae</taxon>
        <taxon>Sandaracinus</taxon>
    </lineage>
</organism>
<dbReference type="KEGG" id="samy:DB32_003922"/>
<proteinExistence type="predicted"/>
<keyword evidence="4" id="KW-1185">Reference proteome</keyword>
<dbReference type="OrthoDB" id="5485835at2"/>
<gene>
    <name evidence="3" type="ORF">DB32_003922</name>
</gene>
<evidence type="ECO:0000313" key="4">
    <source>
        <dbReference type="Proteomes" id="UP000034883"/>
    </source>
</evidence>
<evidence type="ECO:0000256" key="2">
    <source>
        <dbReference type="SAM" id="SignalP"/>
    </source>
</evidence>
<evidence type="ECO:0000313" key="3">
    <source>
        <dbReference type="EMBL" id="AKF06773.1"/>
    </source>
</evidence>
<reference evidence="3 4" key="1">
    <citation type="submission" date="2015-03" db="EMBL/GenBank/DDBJ databases">
        <title>Genome assembly of Sandaracinus amylolyticus DSM 53668.</title>
        <authorList>
            <person name="Sharma G."/>
            <person name="Subramanian S."/>
        </authorList>
    </citation>
    <scope>NUCLEOTIDE SEQUENCE [LARGE SCALE GENOMIC DNA]</scope>
    <source>
        <strain evidence="3 4">DSM 53668</strain>
    </source>
</reference>
<dbReference type="AlphaFoldDB" id="A0A0F6W3X6"/>
<dbReference type="EMBL" id="CP011125">
    <property type="protein sequence ID" value="AKF06773.1"/>
    <property type="molecule type" value="Genomic_DNA"/>
</dbReference>
<evidence type="ECO:0000256" key="1">
    <source>
        <dbReference type="SAM" id="MobiDB-lite"/>
    </source>
</evidence>